<dbReference type="GO" id="GO:0005737">
    <property type="term" value="C:cytoplasm"/>
    <property type="evidence" value="ECO:0007669"/>
    <property type="project" value="TreeGrafter"/>
</dbReference>
<dbReference type="Pfam" id="PF02769">
    <property type="entry name" value="AIRS_C"/>
    <property type="match status" value="1"/>
</dbReference>
<keyword evidence="4" id="KW-0067">ATP-binding</keyword>
<keyword evidence="2" id="KW-0547">Nucleotide-binding</keyword>
<keyword evidence="3 8" id="KW-0418">Kinase</keyword>
<accession>A0A6N3C2R7</accession>
<evidence type="ECO:0000259" key="7">
    <source>
        <dbReference type="Pfam" id="PF02769"/>
    </source>
</evidence>
<evidence type="ECO:0000256" key="1">
    <source>
        <dbReference type="ARBA" id="ARBA00022679"/>
    </source>
</evidence>
<proteinExistence type="predicted"/>
<evidence type="ECO:0000313" key="8">
    <source>
        <dbReference type="EMBL" id="VYU11306.1"/>
    </source>
</evidence>
<dbReference type="NCBIfam" id="NF002098">
    <property type="entry name" value="PRK00943.1"/>
    <property type="match status" value="1"/>
</dbReference>
<name>A0A6N3C2R7_CLOSY</name>
<keyword evidence="1 8" id="KW-0808">Transferase</keyword>
<dbReference type="PANTHER" id="PTHR10256">
    <property type="entry name" value="SELENIDE, WATER DIKINASE"/>
    <property type="match status" value="1"/>
</dbReference>
<dbReference type="GO" id="GO:0016260">
    <property type="term" value="P:selenocysteine biosynthetic process"/>
    <property type="evidence" value="ECO:0007669"/>
    <property type="project" value="TreeGrafter"/>
</dbReference>
<organism evidence="8">
    <name type="scientific">Clostridium symbiosum</name>
    <name type="common">Bacteroides symbiosus</name>
    <dbReference type="NCBI Taxonomy" id="1512"/>
    <lineage>
        <taxon>Bacteria</taxon>
        <taxon>Bacillati</taxon>
        <taxon>Bacillota</taxon>
        <taxon>Clostridia</taxon>
        <taxon>Lachnospirales</taxon>
        <taxon>Lachnospiraceae</taxon>
        <taxon>Otoolea</taxon>
    </lineage>
</organism>
<reference evidence="8" key="1">
    <citation type="submission" date="2019-11" db="EMBL/GenBank/DDBJ databases">
        <authorList>
            <person name="Feng L."/>
        </authorList>
    </citation>
    <scope>NUCLEOTIDE SEQUENCE</scope>
    <source>
        <strain evidence="8">CsymbiosumLFYP84</strain>
    </source>
</reference>
<dbReference type="InterPro" id="IPR036921">
    <property type="entry name" value="PurM-like_N_sf"/>
</dbReference>
<dbReference type="SUPFAM" id="SSF55326">
    <property type="entry name" value="PurM N-terminal domain-like"/>
    <property type="match status" value="1"/>
</dbReference>
<dbReference type="CDD" id="cd02195">
    <property type="entry name" value="SelD"/>
    <property type="match status" value="1"/>
</dbReference>
<dbReference type="EC" id="2.7.9.3" evidence="8"/>
<dbReference type="InterPro" id="IPR036676">
    <property type="entry name" value="PurM-like_C_sf"/>
</dbReference>
<dbReference type="SUPFAM" id="SSF56042">
    <property type="entry name" value="PurM C-terminal domain-like"/>
    <property type="match status" value="1"/>
</dbReference>
<dbReference type="NCBIfam" id="TIGR00476">
    <property type="entry name" value="selD"/>
    <property type="match status" value="1"/>
</dbReference>
<evidence type="ECO:0000259" key="6">
    <source>
        <dbReference type="Pfam" id="PF00586"/>
    </source>
</evidence>
<dbReference type="GO" id="GO:0005524">
    <property type="term" value="F:ATP binding"/>
    <property type="evidence" value="ECO:0007669"/>
    <property type="project" value="UniProtKB-KW"/>
</dbReference>
<dbReference type="AlphaFoldDB" id="A0A6N3C2R7"/>
<dbReference type="Gene3D" id="3.30.1330.10">
    <property type="entry name" value="PurM-like, N-terminal domain"/>
    <property type="match status" value="1"/>
</dbReference>
<protein>
    <submittedName>
        <fullName evidence="8">Selenide, water dikinase</fullName>
        <ecNumber evidence="8">2.7.9.3</ecNumber>
    </submittedName>
</protein>
<feature type="domain" description="PurM-like C-terminal" evidence="7">
    <location>
        <begin position="138"/>
        <end position="309"/>
    </location>
</feature>
<evidence type="ECO:0000256" key="3">
    <source>
        <dbReference type="ARBA" id="ARBA00022777"/>
    </source>
</evidence>
<keyword evidence="5" id="KW-0711">Selenium</keyword>
<dbReference type="EMBL" id="CACRUA010000018">
    <property type="protein sequence ID" value="VYU11306.1"/>
    <property type="molecule type" value="Genomic_DNA"/>
</dbReference>
<evidence type="ECO:0000256" key="5">
    <source>
        <dbReference type="ARBA" id="ARBA00023266"/>
    </source>
</evidence>
<dbReference type="InterPro" id="IPR010918">
    <property type="entry name" value="PurM-like_C_dom"/>
</dbReference>
<evidence type="ECO:0000256" key="2">
    <source>
        <dbReference type="ARBA" id="ARBA00022741"/>
    </source>
</evidence>
<dbReference type="InterPro" id="IPR016188">
    <property type="entry name" value="PurM-like_N"/>
</dbReference>
<dbReference type="GO" id="GO:0004756">
    <property type="term" value="F:selenide, water dikinase activity"/>
    <property type="evidence" value="ECO:0007669"/>
    <property type="project" value="UniProtKB-EC"/>
</dbReference>
<evidence type="ECO:0000256" key="4">
    <source>
        <dbReference type="ARBA" id="ARBA00022840"/>
    </source>
</evidence>
<dbReference type="InterPro" id="IPR004536">
    <property type="entry name" value="SPS/SelD"/>
</dbReference>
<feature type="domain" description="PurM-like N-terminal" evidence="6">
    <location>
        <begin position="20"/>
        <end position="126"/>
    </location>
</feature>
<dbReference type="Pfam" id="PF00586">
    <property type="entry name" value="AIRS"/>
    <property type="match status" value="1"/>
</dbReference>
<dbReference type="Gene3D" id="3.90.650.10">
    <property type="entry name" value="PurM-like C-terminal domain"/>
    <property type="match status" value="1"/>
</dbReference>
<sequence>MCHLPKFNDPNLLVGFQTSDDAAVYRISDELALIQTVDIFPPIVDDPYSYGKTAAANALSDVYAMGGRPKLAMNVFCFPETLPKSAVQAILQGGYEKVQEADAIICGGHTIQDPVPKYGLSVTGFVHPDRILRNNTIQQGDVLILTKALGTGILTTAWKGSLLTVPQQRELLSSMEMLNRYAAQTMEHFSDIHACTDVTGFGLLGHAYEMAAGSNLSIAIDSIALPALDGAVDAAAMGLVPAGAYKNREYLDKLVNIGPSVPDSLSDLMFDPQTSGGLLISVPEKTGIELVKRLNEKCPAARIIGQVETLDKYPLTVL</sequence>
<dbReference type="PANTHER" id="PTHR10256:SF0">
    <property type="entry name" value="INACTIVE SELENIDE, WATER DIKINASE-LIKE PROTEIN-RELATED"/>
    <property type="match status" value="1"/>
</dbReference>
<dbReference type="PIRSF" id="PIRSF036407">
    <property type="entry name" value="Selenphspht_syn"/>
    <property type="match status" value="1"/>
</dbReference>
<gene>
    <name evidence="8" type="primary">selD</name>
    <name evidence="8" type="ORF">CSLFYP84_01348</name>
</gene>